<gene>
    <name evidence="1" type="ORF">ODALV1_LOCUS10379</name>
</gene>
<accession>A0ABP1QDZ5</accession>
<dbReference type="Proteomes" id="UP001642540">
    <property type="component" value="Unassembled WGS sequence"/>
</dbReference>
<keyword evidence="2" id="KW-1185">Reference proteome</keyword>
<reference evidence="1 2" key="1">
    <citation type="submission" date="2024-08" db="EMBL/GenBank/DDBJ databases">
        <authorList>
            <person name="Cucini C."/>
            <person name="Frati F."/>
        </authorList>
    </citation>
    <scope>NUCLEOTIDE SEQUENCE [LARGE SCALE GENOMIC DNA]</scope>
</reference>
<organism evidence="1 2">
    <name type="scientific">Orchesella dallaii</name>
    <dbReference type="NCBI Taxonomy" id="48710"/>
    <lineage>
        <taxon>Eukaryota</taxon>
        <taxon>Metazoa</taxon>
        <taxon>Ecdysozoa</taxon>
        <taxon>Arthropoda</taxon>
        <taxon>Hexapoda</taxon>
        <taxon>Collembola</taxon>
        <taxon>Entomobryomorpha</taxon>
        <taxon>Entomobryoidea</taxon>
        <taxon>Orchesellidae</taxon>
        <taxon>Orchesellinae</taxon>
        <taxon>Orchesella</taxon>
    </lineage>
</organism>
<protein>
    <submittedName>
        <fullName evidence="1">Uncharacterized protein</fullName>
    </submittedName>
</protein>
<proteinExistence type="predicted"/>
<evidence type="ECO:0000313" key="1">
    <source>
        <dbReference type="EMBL" id="CAL8099896.1"/>
    </source>
</evidence>
<name>A0ABP1QDZ5_9HEXA</name>
<evidence type="ECO:0000313" key="2">
    <source>
        <dbReference type="Proteomes" id="UP001642540"/>
    </source>
</evidence>
<dbReference type="EMBL" id="CAXLJM020000032">
    <property type="protein sequence ID" value="CAL8099896.1"/>
    <property type="molecule type" value="Genomic_DNA"/>
</dbReference>
<sequence length="140" mass="14970">MHGGGRKGREYTPTLTTAGTLAESRQEKVFDHHLSRIFPVVEKERAGHEISSSVRWSSGNMQLSAGTIVIQSSTLSSSDLSCSDSSLVSHNISNCYNCSELFFVASSSSTTSISSILTLNAQSVKGAQRTRVQGGICPRS</sequence>
<comment type="caution">
    <text evidence="1">The sequence shown here is derived from an EMBL/GenBank/DDBJ whole genome shotgun (WGS) entry which is preliminary data.</text>
</comment>